<dbReference type="Pfam" id="PF14307">
    <property type="entry name" value="Glyco_tran_WbsX"/>
    <property type="match status" value="1"/>
</dbReference>
<dbReference type="Gene3D" id="3.20.20.80">
    <property type="entry name" value="Glycosidases"/>
    <property type="match status" value="1"/>
</dbReference>
<accession>A0A5C4SQE3</accession>
<proteinExistence type="predicted"/>
<dbReference type="CDD" id="cd11579">
    <property type="entry name" value="Glyco_tran_WbsX"/>
    <property type="match status" value="1"/>
</dbReference>
<name>A0A5C4SQE3_9FLAO</name>
<dbReference type="PANTHER" id="PTHR41244">
    <property type="entry name" value="RHAMNAN SYNTHESIS F"/>
    <property type="match status" value="1"/>
</dbReference>
<gene>
    <name evidence="1" type="ORF">FGF67_05170</name>
</gene>
<protein>
    <submittedName>
        <fullName evidence="1">Glycosyl hydrolase</fullName>
    </submittedName>
</protein>
<dbReference type="GO" id="GO:0016787">
    <property type="term" value="F:hydrolase activity"/>
    <property type="evidence" value="ECO:0007669"/>
    <property type="project" value="UniProtKB-KW"/>
</dbReference>
<evidence type="ECO:0000313" key="2">
    <source>
        <dbReference type="Proteomes" id="UP000308713"/>
    </source>
</evidence>
<dbReference type="PANTHER" id="PTHR41244:SF1">
    <property type="entry name" value="GLYCOSYLTRANSFERASE"/>
    <property type="match status" value="1"/>
</dbReference>
<dbReference type="AlphaFoldDB" id="A0A5C4SQE3"/>
<reference evidence="1 2" key="1">
    <citation type="submission" date="2019-05" db="EMBL/GenBank/DDBJ databases">
        <title>Tamlana fucoidanivorans sp. nov., isolated from the surface of algae collected from Fujian province in China.</title>
        <authorList>
            <person name="Li J."/>
        </authorList>
    </citation>
    <scope>NUCLEOTIDE SEQUENCE [LARGE SCALE GENOMIC DNA]</scope>
    <source>
        <strain evidence="1 2">CW2-9</strain>
    </source>
</reference>
<dbReference type="Proteomes" id="UP000308713">
    <property type="component" value="Unassembled WGS sequence"/>
</dbReference>
<evidence type="ECO:0000313" key="1">
    <source>
        <dbReference type="EMBL" id="TNJ45774.1"/>
    </source>
</evidence>
<dbReference type="InterPro" id="IPR032719">
    <property type="entry name" value="WbsX"/>
</dbReference>
<sequence>MHKLRPIAFVLPQFHPIPENDEWWGRGFTEWTNVTKAKPLFEGHYQPHLPADLGFYDLRLPEARKAQADLAKEYGIHGFCYYHYWFNGKRLLDQPVDGMLDQPDLDMPFMLCWANENWTRRWDGKEEEVLMKQSYSFEDDKAHIRWLCEKVFSDSRYIKIDGKPIFVIYRPSLLPNIKETVLIWRTIAKDEFGFPDLYLMCTESFHEIIKPSYIGFDAAIEFSPHAVIKHKINNESKKKRFSIFKKKQNPIIVDYRDFKQGVKDCLNRQCVEYKLYRSVTPSWDNTARKKEGGIVGKGSSPKLYGKWLRAIIEEFKPYSKEENFVFINAMNEWAEGNHLEPCVKYGKAYLEATQKALQNES</sequence>
<keyword evidence="2" id="KW-1185">Reference proteome</keyword>
<organism evidence="1 2">
    <name type="scientific">Allotamlana fucoidanivorans</name>
    <dbReference type="NCBI Taxonomy" id="2583814"/>
    <lineage>
        <taxon>Bacteria</taxon>
        <taxon>Pseudomonadati</taxon>
        <taxon>Bacteroidota</taxon>
        <taxon>Flavobacteriia</taxon>
        <taxon>Flavobacteriales</taxon>
        <taxon>Flavobacteriaceae</taxon>
        <taxon>Allotamlana</taxon>
    </lineage>
</organism>
<comment type="caution">
    <text evidence="1">The sequence shown here is derived from an EMBL/GenBank/DDBJ whole genome shotgun (WGS) entry which is preliminary data.</text>
</comment>
<dbReference type="OrthoDB" id="9816424at2"/>
<dbReference type="EMBL" id="VDCS01000004">
    <property type="protein sequence ID" value="TNJ45774.1"/>
    <property type="molecule type" value="Genomic_DNA"/>
</dbReference>
<dbReference type="RefSeq" id="WP_139695417.1">
    <property type="nucleotide sequence ID" value="NZ_CP074074.1"/>
</dbReference>
<keyword evidence="1" id="KW-0378">Hydrolase</keyword>